<comment type="caution">
    <text evidence="3">The sequence shown here is derived from an EMBL/GenBank/DDBJ whole genome shotgun (WGS) entry which is preliminary data.</text>
</comment>
<dbReference type="GO" id="GO:0000470">
    <property type="term" value="P:maturation of LSU-rRNA"/>
    <property type="evidence" value="ECO:0007669"/>
    <property type="project" value="TreeGrafter"/>
</dbReference>
<protein>
    <recommendedName>
        <fullName evidence="5">Rrp15p-domain-containing protein</fullName>
    </recommendedName>
</protein>
<evidence type="ECO:0000256" key="2">
    <source>
        <dbReference type="SAM" id="MobiDB-lite"/>
    </source>
</evidence>
<dbReference type="EMBL" id="QEAO01000021">
    <property type="protein sequence ID" value="TPX33377.1"/>
    <property type="molecule type" value="Genomic_DNA"/>
</dbReference>
<proteinExistence type="inferred from homology"/>
<dbReference type="AlphaFoldDB" id="A0A507BX48"/>
<dbReference type="Proteomes" id="UP000319731">
    <property type="component" value="Unassembled WGS sequence"/>
</dbReference>
<sequence>MATRKRIRAINRDEDDSQIPSKRSRDTRRKEPQSVQDTTGKSEELNDHEDDDQSIMENGSETEDQHDEEEQDEYTIRAAKFADTINKLLQEDTAEGPTPILAKSKRIEKQLDREKRLESERRKVAHEKQEKSKEDTVRVVTVVTNDYEKRLRKIATGGVVKLFNAIRGAQKRVEKVKAKPEGKRANVASISKETFLSALATPEAPKAKTLAAAVSSAPNVSWLASDGMNEDHWDLEA</sequence>
<reference evidence="3 4" key="1">
    <citation type="journal article" date="2019" name="Sci. Rep.">
        <title>Comparative genomics of chytrid fungi reveal insights into the obligate biotrophic and pathogenic lifestyle of Synchytrium endobioticum.</title>
        <authorList>
            <person name="van de Vossenberg B.T.L.H."/>
            <person name="Warris S."/>
            <person name="Nguyen H.D.T."/>
            <person name="van Gent-Pelzer M.P.E."/>
            <person name="Joly D.L."/>
            <person name="van de Geest H.C."/>
            <person name="Bonants P.J.M."/>
            <person name="Smith D.S."/>
            <person name="Levesque C.A."/>
            <person name="van der Lee T.A.J."/>
        </authorList>
    </citation>
    <scope>NUCLEOTIDE SEQUENCE [LARGE SCALE GENOMIC DNA]</scope>
    <source>
        <strain evidence="3 4">JEL517</strain>
    </source>
</reference>
<evidence type="ECO:0000313" key="4">
    <source>
        <dbReference type="Proteomes" id="UP000319731"/>
    </source>
</evidence>
<dbReference type="RefSeq" id="XP_031024389.1">
    <property type="nucleotide sequence ID" value="XM_031169696.1"/>
</dbReference>
<evidence type="ECO:0000256" key="1">
    <source>
        <dbReference type="ARBA" id="ARBA00007462"/>
    </source>
</evidence>
<keyword evidence="4" id="KW-1185">Reference proteome</keyword>
<dbReference type="GO" id="GO:0030687">
    <property type="term" value="C:preribosome, large subunit precursor"/>
    <property type="evidence" value="ECO:0007669"/>
    <property type="project" value="TreeGrafter"/>
</dbReference>
<accession>A0A507BX48</accession>
<dbReference type="STRING" id="1806994.A0A507BX48"/>
<evidence type="ECO:0008006" key="5">
    <source>
        <dbReference type="Google" id="ProtNLM"/>
    </source>
</evidence>
<comment type="similarity">
    <text evidence="1">Belongs to the RRP15 family.</text>
</comment>
<dbReference type="PANTHER" id="PTHR13245">
    <property type="entry name" value="RRP15-LIKE PROTEIN"/>
    <property type="match status" value="1"/>
</dbReference>
<evidence type="ECO:0000313" key="3">
    <source>
        <dbReference type="EMBL" id="TPX33377.1"/>
    </source>
</evidence>
<feature type="compositionally biased region" description="Acidic residues" evidence="2">
    <location>
        <begin position="46"/>
        <end position="73"/>
    </location>
</feature>
<feature type="compositionally biased region" description="Basic and acidic residues" evidence="2">
    <location>
        <begin position="105"/>
        <end position="136"/>
    </location>
</feature>
<feature type="region of interest" description="Disordered" evidence="2">
    <location>
        <begin position="1"/>
        <end position="77"/>
    </location>
</feature>
<dbReference type="OrthoDB" id="20949at2759"/>
<name>A0A507BX48_9FUNG</name>
<dbReference type="PANTHER" id="PTHR13245:SF14">
    <property type="entry name" value="RRP15-LIKE PROTEIN"/>
    <property type="match status" value="1"/>
</dbReference>
<dbReference type="GeneID" id="42004993"/>
<feature type="region of interest" description="Disordered" evidence="2">
    <location>
        <begin position="89"/>
        <end position="136"/>
    </location>
</feature>
<dbReference type="GO" id="GO:0000460">
    <property type="term" value="P:maturation of 5.8S rRNA"/>
    <property type="evidence" value="ECO:0007669"/>
    <property type="project" value="TreeGrafter"/>
</dbReference>
<gene>
    <name evidence="3" type="ORF">SmJEL517_g03768</name>
</gene>
<organism evidence="3 4">
    <name type="scientific">Synchytrium microbalum</name>
    <dbReference type="NCBI Taxonomy" id="1806994"/>
    <lineage>
        <taxon>Eukaryota</taxon>
        <taxon>Fungi</taxon>
        <taxon>Fungi incertae sedis</taxon>
        <taxon>Chytridiomycota</taxon>
        <taxon>Chytridiomycota incertae sedis</taxon>
        <taxon>Chytridiomycetes</taxon>
        <taxon>Synchytriales</taxon>
        <taxon>Synchytriaceae</taxon>
        <taxon>Synchytrium</taxon>
    </lineage>
</organism>
<dbReference type="Pfam" id="PF07890">
    <property type="entry name" value="Rrp15p"/>
    <property type="match status" value="1"/>
</dbReference>
<dbReference type="InterPro" id="IPR012459">
    <property type="entry name" value="Rrp15"/>
</dbReference>